<dbReference type="SUPFAM" id="SSF101908">
    <property type="entry name" value="Putative isomerase YbhE"/>
    <property type="match status" value="1"/>
</dbReference>
<dbReference type="OrthoDB" id="1829045at2"/>
<dbReference type="RefSeq" id="WP_109725537.1">
    <property type="nucleotide sequence ID" value="NZ_QGDI01000002.1"/>
</dbReference>
<comment type="caution">
    <text evidence="1">The sequence shown here is derived from an EMBL/GenBank/DDBJ whole genome shotgun (WGS) entry which is preliminary data.</text>
</comment>
<organism evidence="1 2">
    <name type="scientific">Ruminococcus flavefaciens</name>
    <dbReference type="NCBI Taxonomy" id="1265"/>
    <lineage>
        <taxon>Bacteria</taxon>
        <taxon>Bacillati</taxon>
        <taxon>Bacillota</taxon>
        <taxon>Clostridia</taxon>
        <taxon>Eubacteriales</taxon>
        <taxon>Oscillospiraceae</taxon>
        <taxon>Ruminococcus</taxon>
    </lineage>
</organism>
<gene>
    <name evidence="1" type="ORF">IE37_00653</name>
</gene>
<reference evidence="1 2" key="1">
    <citation type="submission" date="2018-05" db="EMBL/GenBank/DDBJ databases">
        <title>The Hungate 1000. A catalogue of reference genomes from the rumen microbiome.</title>
        <authorList>
            <person name="Kelly W."/>
        </authorList>
    </citation>
    <scope>NUCLEOTIDE SEQUENCE [LARGE SCALE GENOMIC DNA]</scope>
    <source>
        <strain evidence="1 2">SAb67</strain>
    </source>
</reference>
<dbReference type="Proteomes" id="UP000245720">
    <property type="component" value="Unassembled WGS sequence"/>
</dbReference>
<evidence type="ECO:0000313" key="1">
    <source>
        <dbReference type="EMBL" id="PWJ14668.1"/>
    </source>
</evidence>
<accession>A0A315YR47</accession>
<protein>
    <submittedName>
        <fullName evidence="1">Uncharacterized protein</fullName>
    </submittedName>
</protein>
<dbReference type="EMBL" id="QGDI01000002">
    <property type="protein sequence ID" value="PWJ14668.1"/>
    <property type="molecule type" value="Genomic_DNA"/>
</dbReference>
<evidence type="ECO:0000313" key="2">
    <source>
        <dbReference type="Proteomes" id="UP000245720"/>
    </source>
</evidence>
<dbReference type="AlphaFoldDB" id="A0A315YR47"/>
<sequence length="313" mass="34944">MKNTVKKIAGFAMAFTLLGTGTVVTKKISPESDNTIVASAITSIGTGSQIGQISNKNGGIQGMGMYNNVFYFVTQKNNSNCKLYRMNMNGNTSEISLSKSDSQLIGHGNDLCVAKCNGKLCLFVVDGQNNKNILLKYELNSAQTKATLAAKYQLDKNVSAVTLVNPDGNNNLKFIFRNERNIFTAEIGRNESSGKKKTTNSGNIQLERGAAVSQGICYYKDLLIVLYTDSNYKYNYIQVYRMNSNLKIDGYLLDSFKIGKNSKFEIESIDYSNGNNWYYNTNENGYCRLYLNTSLGNAINRIVEARYYEMSRR</sequence>
<name>A0A315YR47_RUMFL</name>
<proteinExistence type="predicted"/>